<organism evidence="2 3">
    <name type="scientific">Alkalispirochaeta americana</name>
    <dbReference type="NCBI Taxonomy" id="159291"/>
    <lineage>
        <taxon>Bacteria</taxon>
        <taxon>Pseudomonadati</taxon>
        <taxon>Spirochaetota</taxon>
        <taxon>Spirochaetia</taxon>
        <taxon>Spirochaetales</taxon>
        <taxon>Spirochaetaceae</taxon>
        <taxon>Alkalispirochaeta</taxon>
    </lineage>
</organism>
<dbReference type="AlphaFoldDB" id="A0A1N6NLY8"/>
<dbReference type="STRING" id="159291.SAMN05920897_101320"/>
<protein>
    <submittedName>
        <fullName evidence="2">Uncharacterized protein</fullName>
    </submittedName>
</protein>
<feature type="compositionally biased region" description="Basic and acidic residues" evidence="1">
    <location>
        <begin position="1"/>
        <end position="12"/>
    </location>
</feature>
<keyword evidence="3" id="KW-1185">Reference proteome</keyword>
<feature type="region of interest" description="Disordered" evidence="1">
    <location>
        <begin position="1"/>
        <end position="36"/>
    </location>
</feature>
<dbReference type="Proteomes" id="UP000186400">
    <property type="component" value="Unassembled WGS sequence"/>
</dbReference>
<dbReference type="EMBL" id="FTMS01000001">
    <property type="protein sequence ID" value="SIP93022.1"/>
    <property type="molecule type" value="Genomic_DNA"/>
</dbReference>
<accession>A0A1N6NLY8</accession>
<evidence type="ECO:0000313" key="2">
    <source>
        <dbReference type="EMBL" id="SIP93022.1"/>
    </source>
</evidence>
<evidence type="ECO:0000313" key="3">
    <source>
        <dbReference type="Proteomes" id="UP000186400"/>
    </source>
</evidence>
<name>A0A1N6NLY8_9SPIO</name>
<evidence type="ECO:0000256" key="1">
    <source>
        <dbReference type="SAM" id="MobiDB-lite"/>
    </source>
</evidence>
<sequence length="36" mass="4056">MTDTELGNRKEVSTAPFREFATPRMRGKMPKITNSG</sequence>
<gene>
    <name evidence="2" type="ORF">SAMN05920897_101320</name>
</gene>
<reference evidence="2 3" key="1">
    <citation type="submission" date="2017-01" db="EMBL/GenBank/DDBJ databases">
        <authorList>
            <person name="Mah S.A."/>
            <person name="Swanson W.J."/>
            <person name="Moy G.W."/>
            <person name="Vacquier V.D."/>
        </authorList>
    </citation>
    <scope>NUCLEOTIDE SEQUENCE [LARGE SCALE GENOMIC DNA]</scope>
    <source>
        <strain evidence="2 3">ASpG1</strain>
    </source>
</reference>
<proteinExistence type="predicted"/>